<keyword evidence="6" id="KW-0055">Arginine biosynthesis</keyword>
<dbReference type="SUPFAM" id="SSF56266">
    <property type="entry name" value="DmpA/ArgJ-like"/>
    <property type="match status" value="1"/>
</dbReference>
<keyword evidence="6" id="KW-0963">Cytoplasm</keyword>
<feature type="site" description="Cleavage; by autolysis" evidence="6">
    <location>
        <begin position="195"/>
        <end position="196"/>
    </location>
</feature>
<dbReference type="HAMAP" id="MF_01106">
    <property type="entry name" value="ArgJ"/>
    <property type="match status" value="1"/>
</dbReference>
<evidence type="ECO:0000256" key="5">
    <source>
        <dbReference type="ARBA" id="ARBA00023315"/>
    </source>
</evidence>
<feature type="site" description="Involved in the stabilization of negative charge on the oxyanion by the formation of the oxyanion hole" evidence="6">
    <location>
        <position position="121"/>
    </location>
</feature>
<dbReference type="EC" id="2.3.1.35" evidence="6"/>
<evidence type="ECO:0000313" key="7">
    <source>
        <dbReference type="EMBL" id="KUO96018.1"/>
    </source>
</evidence>
<comment type="pathway">
    <text evidence="6">Amino-acid biosynthesis; L-arginine biosynthesis; N(2)-acetyl-L-ornithine from L-glutamate: step 1/4.</text>
</comment>
<feature type="site" description="Involved in the stabilization of negative charge on the oxyanion by the formation of the oxyanion hole" evidence="6">
    <location>
        <position position="120"/>
    </location>
</feature>
<comment type="subcellular location">
    <subcellularLocation>
        <location evidence="6">Cytoplasm</location>
    </subcellularLocation>
</comment>
<dbReference type="CDD" id="cd02152">
    <property type="entry name" value="OAT"/>
    <property type="match status" value="1"/>
</dbReference>
<feature type="chain" id="PRO_5023255412" description="Arginine biosynthesis bifunctional protein ArgJ beta chain" evidence="6">
    <location>
        <begin position="196"/>
        <end position="424"/>
    </location>
</feature>
<feature type="chain" id="PRO_5023255413" description="Arginine biosynthesis bifunctional protein ArgJ alpha chain" evidence="6">
    <location>
        <begin position="1"/>
        <end position="195"/>
    </location>
</feature>
<dbReference type="GO" id="GO:0004358">
    <property type="term" value="F:L-glutamate N-acetyltransferase activity, acting on acetyl-L-ornithine as donor"/>
    <property type="evidence" value="ECO:0007669"/>
    <property type="project" value="UniProtKB-UniRule"/>
</dbReference>
<accession>A0A117SXX3</accession>
<dbReference type="Proteomes" id="UP000053557">
    <property type="component" value="Unassembled WGS sequence"/>
</dbReference>
<comment type="function">
    <text evidence="6">Catalyzes two activities which are involved in the cyclic version of arginine biosynthesis: the synthesis of N-acetylglutamate from glutamate and acetyl-CoA as the acetyl donor, and of ornithine by transacetylation between N(2)-acetylornithine and glutamate.</text>
</comment>
<feature type="active site" description="Nucleophile" evidence="6">
    <location>
        <position position="196"/>
    </location>
</feature>
<evidence type="ECO:0000256" key="1">
    <source>
        <dbReference type="ARBA" id="ARBA00006774"/>
    </source>
</evidence>
<keyword evidence="4 6" id="KW-0068">Autocatalytic cleavage</keyword>
<feature type="binding site" evidence="6">
    <location>
        <position position="297"/>
    </location>
    <ligand>
        <name>substrate</name>
    </ligand>
</feature>
<dbReference type="RefSeq" id="WP_067715454.1">
    <property type="nucleotide sequence ID" value="NZ_LPVJ01000030.1"/>
</dbReference>
<comment type="similarity">
    <text evidence="1 6">Belongs to the ArgJ family.</text>
</comment>
<dbReference type="InterPro" id="IPR016117">
    <property type="entry name" value="ArgJ-like_dom_sf"/>
</dbReference>
<dbReference type="InterPro" id="IPR042195">
    <property type="entry name" value="ArgJ_beta_C"/>
</dbReference>
<gene>
    <name evidence="6" type="primary">argJ</name>
    <name evidence="7" type="ORF">ATW55_02775</name>
</gene>
<evidence type="ECO:0000256" key="2">
    <source>
        <dbReference type="ARBA" id="ARBA00011475"/>
    </source>
</evidence>
<dbReference type="UniPathway" id="UPA00068">
    <property type="reaction ID" value="UER00106"/>
</dbReference>
<dbReference type="GO" id="GO:0004042">
    <property type="term" value="F:L-glutamate N-acetyltransferase activity"/>
    <property type="evidence" value="ECO:0007669"/>
    <property type="project" value="UniProtKB-UniRule"/>
</dbReference>
<dbReference type="InterPro" id="IPR002813">
    <property type="entry name" value="Arg_biosynth_ArgJ"/>
</dbReference>
<dbReference type="EC" id="2.3.1.1" evidence="6"/>
<protein>
    <recommendedName>
        <fullName evidence="6">Arginine biosynthesis bifunctional protein ArgJ</fullName>
    </recommendedName>
    <domain>
        <recommendedName>
            <fullName evidence="6">Glutamate N-acetyltransferase</fullName>
            <ecNumber evidence="6">2.3.1.35</ecNumber>
        </recommendedName>
        <alternativeName>
            <fullName evidence="6">Ornithine acetyltransferase</fullName>
            <shortName evidence="6">OATase</shortName>
        </alternativeName>
        <alternativeName>
            <fullName evidence="6">Ornithine transacetylase</fullName>
        </alternativeName>
    </domain>
    <domain>
        <recommendedName>
            <fullName evidence="6">Amino-acid acetyltransferase</fullName>
            <ecNumber evidence="6">2.3.1.1</ecNumber>
        </recommendedName>
        <alternativeName>
            <fullName evidence="6">N-acetylglutamate synthase</fullName>
            <shortName evidence="6">AGSase</shortName>
        </alternativeName>
    </domain>
    <component>
        <recommendedName>
            <fullName evidence="6">Arginine biosynthesis bifunctional protein ArgJ alpha chain</fullName>
        </recommendedName>
    </component>
    <component>
        <recommendedName>
            <fullName evidence="6">Arginine biosynthesis bifunctional protein ArgJ beta chain</fullName>
        </recommendedName>
    </component>
</protein>
<keyword evidence="6" id="KW-0511">Multifunctional enzyme</keyword>
<dbReference type="Pfam" id="PF01960">
    <property type="entry name" value="ArgJ"/>
    <property type="match status" value="1"/>
</dbReference>
<feature type="binding site" evidence="6">
    <location>
        <position position="196"/>
    </location>
    <ligand>
        <name>substrate</name>
    </ligand>
</feature>
<dbReference type="NCBIfam" id="TIGR00120">
    <property type="entry name" value="ArgJ"/>
    <property type="match status" value="1"/>
</dbReference>
<dbReference type="GO" id="GO:0006526">
    <property type="term" value="P:L-arginine biosynthetic process"/>
    <property type="evidence" value="ECO:0007669"/>
    <property type="project" value="UniProtKB-UniRule"/>
</dbReference>
<keyword evidence="3 6" id="KW-0808">Transferase</keyword>
<dbReference type="EMBL" id="LPVJ01000030">
    <property type="protein sequence ID" value="KUO96018.1"/>
    <property type="molecule type" value="Genomic_DNA"/>
</dbReference>
<feature type="binding site" evidence="6">
    <location>
        <position position="419"/>
    </location>
    <ligand>
        <name>substrate</name>
    </ligand>
</feature>
<keyword evidence="5 6" id="KW-0012">Acyltransferase</keyword>
<dbReference type="AlphaFoldDB" id="A0A117SXX3"/>
<evidence type="ECO:0000313" key="8">
    <source>
        <dbReference type="Proteomes" id="UP000053557"/>
    </source>
</evidence>
<keyword evidence="8" id="KW-1185">Reference proteome</keyword>
<comment type="caution">
    <text evidence="7">The sequence shown here is derived from an EMBL/GenBank/DDBJ whole genome shotgun (WGS) entry which is preliminary data.</text>
</comment>
<proteinExistence type="inferred from homology"/>
<dbReference type="GO" id="GO:0005737">
    <property type="term" value="C:cytoplasm"/>
    <property type="evidence" value="ECO:0007669"/>
    <property type="project" value="UniProtKB-SubCell"/>
</dbReference>
<comment type="catalytic activity">
    <reaction evidence="6">
        <text>N(2)-acetyl-L-ornithine + L-glutamate = N-acetyl-L-glutamate + L-ornithine</text>
        <dbReference type="Rhea" id="RHEA:15349"/>
        <dbReference type="ChEBI" id="CHEBI:29985"/>
        <dbReference type="ChEBI" id="CHEBI:44337"/>
        <dbReference type="ChEBI" id="CHEBI:46911"/>
        <dbReference type="ChEBI" id="CHEBI:57805"/>
        <dbReference type="EC" id="2.3.1.35"/>
    </reaction>
</comment>
<comment type="pathway">
    <text evidence="6">Amino-acid biosynthesis; L-arginine biosynthesis; L-ornithine and N-acetyl-L-glutamate from L-glutamate and N(2)-acetyl-L-ornithine (cyclic): step 1/1.</text>
</comment>
<evidence type="ECO:0000256" key="4">
    <source>
        <dbReference type="ARBA" id="ARBA00022813"/>
    </source>
</evidence>
<dbReference type="PANTHER" id="PTHR23100">
    <property type="entry name" value="ARGININE BIOSYNTHESIS BIFUNCTIONAL PROTEIN ARGJ"/>
    <property type="match status" value="1"/>
</dbReference>
<dbReference type="PANTHER" id="PTHR23100:SF0">
    <property type="entry name" value="ARGININE BIOSYNTHESIS BIFUNCTIONAL PROTEIN ARGJ, MITOCHONDRIAL"/>
    <property type="match status" value="1"/>
</dbReference>
<organism evidence="7 8">
    <name type="scientific">Ferroacidibacillus organovorans</name>
    <dbReference type="NCBI Taxonomy" id="1765683"/>
    <lineage>
        <taxon>Bacteria</taxon>
        <taxon>Bacillati</taxon>
        <taxon>Bacillota</taxon>
        <taxon>Bacilli</taxon>
        <taxon>Bacillales</taxon>
        <taxon>Alicyclobacillaceae</taxon>
        <taxon>Ferroacidibacillus</taxon>
    </lineage>
</organism>
<reference evidence="7 8" key="1">
    <citation type="submission" date="2015-12" db="EMBL/GenBank/DDBJ databases">
        <title>Draft genome sequence of Acidibacillus ferrooxidans ITV001, isolated from a chalcopyrite acid mine drainage site in Brazil.</title>
        <authorList>
            <person name="Dall'Agnol H."/>
            <person name="Nancucheo I."/>
            <person name="Johnson B."/>
            <person name="Oliveira R."/>
            <person name="Leite L."/>
            <person name="Pylro V."/>
            <person name="Nunes G.L."/>
            <person name="Tzotzos G."/>
            <person name="Fernandes G.R."/>
            <person name="Dutra J."/>
            <person name="Orellana S.C."/>
            <person name="Oliveira G."/>
        </authorList>
    </citation>
    <scope>NUCLEOTIDE SEQUENCE [LARGE SCALE GENOMIC DNA]</scope>
    <source>
        <strain evidence="8">ITV01</strain>
    </source>
</reference>
<dbReference type="Gene3D" id="3.60.70.12">
    <property type="entry name" value="L-amino peptidase D-ALA esterase/amidase"/>
    <property type="match status" value="1"/>
</dbReference>
<dbReference type="OrthoDB" id="9804242at2"/>
<comment type="catalytic activity">
    <reaction evidence="6">
        <text>L-glutamate + acetyl-CoA = N-acetyl-L-glutamate + CoA + H(+)</text>
        <dbReference type="Rhea" id="RHEA:24292"/>
        <dbReference type="ChEBI" id="CHEBI:15378"/>
        <dbReference type="ChEBI" id="CHEBI:29985"/>
        <dbReference type="ChEBI" id="CHEBI:44337"/>
        <dbReference type="ChEBI" id="CHEBI:57287"/>
        <dbReference type="ChEBI" id="CHEBI:57288"/>
        <dbReference type="EC" id="2.3.1.1"/>
    </reaction>
</comment>
<feature type="binding site" evidence="6">
    <location>
        <position position="185"/>
    </location>
    <ligand>
        <name>substrate</name>
    </ligand>
</feature>
<feature type="binding site" evidence="6">
    <location>
        <position position="424"/>
    </location>
    <ligand>
        <name>substrate</name>
    </ligand>
</feature>
<evidence type="ECO:0000256" key="3">
    <source>
        <dbReference type="ARBA" id="ARBA00022679"/>
    </source>
</evidence>
<dbReference type="NCBIfam" id="NF003802">
    <property type="entry name" value="PRK05388.1"/>
    <property type="match status" value="1"/>
</dbReference>
<dbReference type="Gene3D" id="3.10.20.340">
    <property type="entry name" value="ArgJ beta chain, C-terminal domain"/>
    <property type="match status" value="1"/>
</dbReference>
<feature type="binding site" evidence="6">
    <location>
        <position position="159"/>
    </location>
    <ligand>
        <name>substrate</name>
    </ligand>
</feature>
<keyword evidence="6" id="KW-0028">Amino-acid biosynthesis</keyword>
<name>A0A117SXX3_9BACL</name>
<sequence length="424" mass="44881">MAAMWMGNHATFDTYLENGDVAFSAGRLGIKRDGDDAALFVFSEHATYAGVFTTNVFKSACVTSAMDRLRAQKKIKAVLITSGNANAGTGPAGRADTERLAAGVAGHVGCAADEVVVLHTGVIGVPLRAERWLGGLEGLCQLAASTPEKLADAARAMMTTDTFPKVSARAFQVGDTSYTVWGVAKGAGMIHPKLATMLSVLVTDAPISQRTLQRVLSRVVGQTFNRISVDGDTSPNDSVLLFSTGGARMEAGTAAFCGAKGTGVSGTDDGEVDEPLFEDALRGVAQDLAHSIVRDGEGATKFLEIVVRGAQSEADAERIAETIATSPLVKTAFFGEDFNPGRIISAIGRAGVAVSFDRMRLTLGDQRVYDAGQFLVTAESDARRVMAMKEIPVVVELGASEVEIRYWTCDLTFDYVKINAEYTT</sequence>
<evidence type="ECO:0000256" key="6">
    <source>
        <dbReference type="HAMAP-Rule" id="MF_01106"/>
    </source>
</evidence>
<comment type="subunit">
    <text evidence="2 6">Heterotetramer of two alpha and two beta chains.</text>
</comment>
<dbReference type="GO" id="GO:0006592">
    <property type="term" value="P:ornithine biosynthetic process"/>
    <property type="evidence" value="ECO:0007669"/>
    <property type="project" value="TreeGrafter"/>
</dbReference>